<reference evidence="2" key="1">
    <citation type="journal article" date="2022" name="Mol. Ecol. Resour.">
        <title>The genomes of chicory, endive, great burdock and yacon provide insights into Asteraceae palaeo-polyploidization history and plant inulin production.</title>
        <authorList>
            <person name="Fan W."/>
            <person name="Wang S."/>
            <person name="Wang H."/>
            <person name="Wang A."/>
            <person name="Jiang F."/>
            <person name="Liu H."/>
            <person name="Zhao H."/>
            <person name="Xu D."/>
            <person name="Zhang Y."/>
        </authorList>
    </citation>
    <scope>NUCLEOTIDE SEQUENCE [LARGE SCALE GENOMIC DNA]</scope>
    <source>
        <strain evidence="2">cv. Yunnan</strain>
    </source>
</reference>
<reference evidence="1 2" key="2">
    <citation type="journal article" date="2022" name="Mol. Ecol. Resour.">
        <title>The genomes of chicory, endive, great burdock and yacon provide insights into Asteraceae paleo-polyploidization history and plant inulin production.</title>
        <authorList>
            <person name="Fan W."/>
            <person name="Wang S."/>
            <person name="Wang H."/>
            <person name="Wang A."/>
            <person name="Jiang F."/>
            <person name="Liu H."/>
            <person name="Zhao H."/>
            <person name="Xu D."/>
            <person name="Zhang Y."/>
        </authorList>
    </citation>
    <scope>NUCLEOTIDE SEQUENCE [LARGE SCALE GENOMIC DNA]</scope>
    <source>
        <strain evidence="2">cv. Yunnan</strain>
        <tissue evidence="1">Leaves</tissue>
    </source>
</reference>
<gene>
    <name evidence="1" type="ORF">L1987_08033</name>
</gene>
<comment type="caution">
    <text evidence="1">The sequence shown here is derived from an EMBL/GenBank/DDBJ whole genome shotgun (WGS) entry which is preliminary data.</text>
</comment>
<dbReference type="Proteomes" id="UP001056120">
    <property type="component" value="Linkage Group LG03"/>
</dbReference>
<keyword evidence="2" id="KW-1185">Reference proteome</keyword>
<name>A0ACB9JJL5_9ASTR</name>
<accession>A0ACB9JJL5</accession>
<proteinExistence type="predicted"/>
<evidence type="ECO:0000313" key="1">
    <source>
        <dbReference type="EMBL" id="KAI3820485.1"/>
    </source>
</evidence>
<evidence type="ECO:0000313" key="2">
    <source>
        <dbReference type="Proteomes" id="UP001056120"/>
    </source>
</evidence>
<sequence>MKIPQTPGFLFQSHHFDPKWSTHRVTDDMEATAKNFIIYVSSITASLSYCYFISSKIPKGIYRFISLIPILYLFTILPLRCSSVFTTAITASFTTWLTNFKLIRFAFDLDQSPYRPSDSLLRFITVTSLPIQSKTTASNSVNSPPHRFRFKLGFQVLIFTILVRTVLNHKHRFQLHPNLLLLIYCGLLFLIIDIVTAVINALLLLSTGLELEPSSDQPYLATSLQNFWSRWNLLVTNTLRHTVYKPVRLAFSNYKWAPLAGVLASFIVSGLMHELFVYQLSREEPTWEMTWFFVLHGVCVVVEMIVKRYLAGGRLRLPDFMAWMLTMGFMATTGMWLFFPPLIRTRLDVKILQEYTLVIDFIKTKFFIL</sequence>
<organism evidence="1 2">
    <name type="scientific">Smallanthus sonchifolius</name>
    <dbReference type="NCBI Taxonomy" id="185202"/>
    <lineage>
        <taxon>Eukaryota</taxon>
        <taxon>Viridiplantae</taxon>
        <taxon>Streptophyta</taxon>
        <taxon>Embryophyta</taxon>
        <taxon>Tracheophyta</taxon>
        <taxon>Spermatophyta</taxon>
        <taxon>Magnoliopsida</taxon>
        <taxon>eudicotyledons</taxon>
        <taxon>Gunneridae</taxon>
        <taxon>Pentapetalae</taxon>
        <taxon>asterids</taxon>
        <taxon>campanulids</taxon>
        <taxon>Asterales</taxon>
        <taxon>Asteraceae</taxon>
        <taxon>Asteroideae</taxon>
        <taxon>Heliantheae alliance</taxon>
        <taxon>Millerieae</taxon>
        <taxon>Smallanthus</taxon>
    </lineage>
</organism>
<dbReference type="EMBL" id="CM042020">
    <property type="protein sequence ID" value="KAI3820485.1"/>
    <property type="molecule type" value="Genomic_DNA"/>
</dbReference>
<protein>
    <submittedName>
        <fullName evidence="1">Uncharacterized protein</fullName>
    </submittedName>
</protein>